<protein>
    <submittedName>
        <fullName evidence="2">Uncharacterized protein</fullName>
    </submittedName>
</protein>
<feature type="region of interest" description="Disordered" evidence="1">
    <location>
        <begin position="242"/>
        <end position="261"/>
    </location>
</feature>
<dbReference type="EMBL" id="JACJIJ010000002">
    <property type="protein sequence ID" value="MBA9057549.1"/>
    <property type="molecule type" value="Genomic_DNA"/>
</dbReference>
<feature type="region of interest" description="Disordered" evidence="1">
    <location>
        <begin position="1"/>
        <end position="56"/>
    </location>
</feature>
<keyword evidence="3" id="KW-1185">Reference proteome</keyword>
<gene>
    <name evidence="2" type="ORF">HDA42_006727</name>
</gene>
<feature type="compositionally biased region" description="Basic residues" evidence="1">
    <location>
        <begin position="119"/>
        <end position="132"/>
    </location>
</feature>
<reference evidence="2 3" key="1">
    <citation type="submission" date="2020-08" db="EMBL/GenBank/DDBJ databases">
        <title>Sequencing the genomes of 1000 actinobacteria strains.</title>
        <authorList>
            <person name="Klenk H.-P."/>
        </authorList>
    </citation>
    <scope>NUCLEOTIDE SEQUENCE [LARGE SCALE GENOMIC DNA]</scope>
    <source>
        <strain evidence="2 3">DSM 41827</strain>
    </source>
</reference>
<accession>A0A7W3NVP5</accession>
<evidence type="ECO:0000313" key="3">
    <source>
        <dbReference type="Proteomes" id="UP000577386"/>
    </source>
</evidence>
<evidence type="ECO:0000256" key="1">
    <source>
        <dbReference type="SAM" id="MobiDB-lite"/>
    </source>
</evidence>
<dbReference type="AlphaFoldDB" id="A0A7W3NVP5"/>
<proteinExistence type="predicted"/>
<name>A0A7W3NVP5_STRMR</name>
<dbReference type="Proteomes" id="UP000577386">
    <property type="component" value="Unassembled WGS sequence"/>
</dbReference>
<organism evidence="2 3">
    <name type="scientific">Streptomyces murinus</name>
    <dbReference type="NCBI Taxonomy" id="33900"/>
    <lineage>
        <taxon>Bacteria</taxon>
        <taxon>Bacillati</taxon>
        <taxon>Actinomycetota</taxon>
        <taxon>Actinomycetes</taxon>
        <taxon>Kitasatosporales</taxon>
        <taxon>Streptomycetaceae</taxon>
        <taxon>Streptomyces</taxon>
    </lineage>
</organism>
<feature type="region of interest" description="Disordered" evidence="1">
    <location>
        <begin position="88"/>
        <end position="145"/>
    </location>
</feature>
<evidence type="ECO:0000313" key="2">
    <source>
        <dbReference type="EMBL" id="MBA9057549.1"/>
    </source>
</evidence>
<sequence>MSVSRATSCRSRGSRRGAGARPGGAEAAEGIDGQGREPVGGLSGGTASTPPGPVIRPEAVAATAMVGPVGRACAPAPVPLPPGRCPCRAQSSEPKITRRVPTGAATVRTMPPAGDRPAPRRRPSGLRVRRGVRGAGRASPSRWRPWRTPRSVVMHSVQKPRRDRSRRGFAMSHDITRSQAGFSIDGGHYVTLPRASGIPLDLPPRTQRISPPADRARSVAWRATSSVMAAIANSAFPRTALEGRLHDGPNASRVHAQSTSR</sequence>
<feature type="compositionally biased region" description="Low complexity" evidence="1">
    <location>
        <begin position="135"/>
        <end position="145"/>
    </location>
</feature>
<comment type="caution">
    <text evidence="2">The sequence shown here is derived from an EMBL/GenBank/DDBJ whole genome shotgun (WGS) entry which is preliminary data.</text>
</comment>
<feature type="compositionally biased region" description="Low complexity" evidence="1">
    <location>
        <begin position="1"/>
        <end position="30"/>
    </location>
</feature>